<dbReference type="EMBL" id="JAZBJZ010000051">
    <property type="protein sequence ID" value="MEE3717758.1"/>
    <property type="molecule type" value="Genomic_DNA"/>
</dbReference>
<evidence type="ECO:0000256" key="8">
    <source>
        <dbReference type="ARBA" id="ARBA00049244"/>
    </source>
</evidence>
<evidence type="ECO:0000259" key="10">
    <source>
        <dbReference type="Pfam" id="PF21694"/>
    </source>
</evidence>
<comment type="similarity">
    <text evidence="7">Belongs to the DNA polymerase HolA subunit family.</text>
</comment>
<dbReference type="NCBIfam" id="TIGR01128">
    <property type="entry name" value="holA"/>
    <property type="match status" value="1"/>
</dbReference>
<keyword evidence="12" id="KW-1185">Reference proteome</keyword>
<dbReference type="GO" id="GO:0006261">
    <property type="term" value="P:DNA-templated DNA replication"/>
    <property type="evidence" value="ECO:0007669"/>
    <property type="project" value="TreeGrafter"/>
</dbReference>
<dbReference type="InterPro" id="IPR008921">
    <property type="entry name" value="DNA_pol3_clamp-load_cplx_C"/>
</dbReference>
<keyword evidence="4 11" id="KW-0548">Nucleotidyltransferase</keyword>
<dbReference type="InterPro" id="IPR005790">
    <property type="entry name" value="DNA_polIII_delta"/>
</dbReference>
<evidence type="ECO:0000256" key="1">
    <source>
        <dbReference type="ARBA" id="ARBA00012417"/>
    </source>
</evidence>
<evidence type="ECO:0000256" key="7">
    <source>
        <dbReference type="ARBA" id="ARBA00034754"/>
    </source>
</evidence>
<dbReference type="Gene3D" id="3.40.50.300">
    <property type="entry name" value="P-loop containing nucleotide triphosphate hydrolases"/>
    <property type="match status" value="1"/>
</dbReference>
<comment type="catalytic activity">
    <reaction evidence="8">
        <text>DNA(n) + a 2'-deoxyribonucleoside 5'-triphosphate = DNA(n+1) + diphosphate</text>
        <dbReference type="Rhea" id="RHEA:22508"/>
        <dbReference type="Rhea" id="RHEA-COMP:17339"/>
        <dbReference type="Rhea" id="RHEA-COMP:17340"/>
        <dbReference type="ChEBI" id="CHEBI:33019"/>
        <dbReference type="ChEBI" id="CHEBI:61560"/>
        <dbReference type="ChEBI" id="CHEBI:173112"/>
        <dbReference type="EC" id="2.7.7.7"/>
    </reaction>
</comment>
<proteinExistence type="inferred from homology"/>
<dbReference type="PANTHER" id="PTHR34388:SF1">
    <property type="entry name" value="DNA POLYMERASE III SUBUNIT DELTA"/>
    <property type="match status" value="1"/>
</dbReference>
<feature type="domain" description="DNA polymerase III delta N-terminal" evidence="9">
    <location>
        <begin position="4"/>
        <end position="123"/>
    </location>
</feature>
<dbReference type="InterPro" id="IPR010372">
    <property type="entry name" value="DNA_pol3_delta_N"/>
</dbReference>
<evidence type="ECO:0000313" key="11">
    <source>
        <dbReference type="EMBL" id="MEE3717758.1"/>
    </source>
</evidence>
<dbReference type="GO" id="GO:0009360">
    <property type="term" value="C:DNA polymerase III complex"/>
    <property type="evidence" value="ECO:0007669"/>
    <property type="project" value="InterPro"/>
</dbReference>
<name>A0AAW9Q3J2_9CYAN</name>
<dbReference type="Pfam" id="PF21694">
    <property type="entry name" value="DNA_pol3_delta_C"/>
    <property type="match status" value="1"/>
</dbReference>
<reference evidence="11" key="1">
    <citation type="submission" date="2024-01" db="EMBL/GenBank/DDBJ databases">
        <title>Bank of Algae and Cyanobacteria of the Azores (BACA) strain genomes.</title>
        <authorList>
            <person name="Luz R."/>
            <person name="Cordeiro R."/>
            <person name="Fonseca A."/>
            <person name="Goncalves V."/>
        </authorList>
    </citation>
    <scope>NUCLEOTIDE SEQUENCE</scope>
    <source>
        <strain evidence="11">BACA0141</strain>
    </source>
</reference>
<dbReference type="GO" id="GO:0003677">
    <property type="term" value="F:DNA binding"/>
    <property type="evidence" value="ECO:0007669"/>
    <property type="project" value="InterPro"/>
</dbReference>
<dbReference type="Gene3D" id="1.10.8.60">
    <property type="match status" value="1"/>
</dbReference>
<dbReference type="Pfam" id="PF06144">
    <property type="entry name" value="DNA_pol3_delta"/>
    <property type="match status" value="1"/>
</dbReference>
<dbReference type="RefSeq" id="WP_330484189.1">
    <property type="nucleotide sequence ID" value="NZ_JAZBJZ010000051.1"/>
</dbReference>
<sequence length="326" mass="36409">MPTYFYWGDDEYQIIQATKKLQNSSIEPMWRDFNFVKTIAVSDQQIIEGLNQAATPPFGMGNRLTWLADTSITQRCSEIVLAELERTLAHLPPESYLLFTAPNKPDGRLKSTKLLQKFATIQEFSSIPAWKPESIAQLVKSSAADIGLQLTSDGVELLVDSIGSDSRRLVMELQKLQLWHHGQTKPLDAKAIAALVPKNAHNSVQLANAIRLGNVSMSLSLLAELLRNNEAGLRICATLTGQFRTWLWVKLMQEAGERDDKAIADAADLGNPKRVYFLKQEVQRLTSQKLIQALATLLRLESGLKRGMDEMATLQTAVIELCNFMV</sequence>
<evidence type="ECO:0000256" key="6">
    <source>
        <dbReference type="ARBA" id="ARBA00022932"/>
    </source>
</evidence>
<accession>A0AAW9Q3J2</accession>
<dbReference type="AlphaFoldDB" id="A0AAW9Q3J2"/>
<protein>
    <recommendedName>
        <fullName evidence="2">DNA polymerase III subunit delta</fullName>
        <ecNumber evidence="1">2.7.7.7</ecNumber>
    </recommendedName>
</protein>
<dbReference type="GO" id="GO:0003887">
    <property type="term" value="F:DNA-directed DNA polymerase activity"/>
    <property type="evidence" value="ECO:0007669"/>
    <property type="project" value="UniProtKB-KW"/>
</dbReference>
<feature type="domain" description="DNA polymerase III delta subunit-like C-terminal" evidence="10">
    <location>
        <begin position="203"/>
        <end position="315"/>
    </location>
</feature>
<keyword evidence="6" id="KW-0239">DNA-directed DNA polymerase</keyword>
<dbReference type="InterPro" id="IPR027417">
    <property type="entry name" value="P-loop_NTPase"/>
</dbReference>
<dbReference type="PANTHER" id="PTHR34388">
    <property type="entry name" value="DNA POLYMERASE III SUBUNIT DELTA"/>
    <property type="match status" value="1"/>
</dbReference>
<organism evidence="11 12">
    <name type="scientific">Tumidithrix elongata BACA0141</name>
    <dbReference type="NCBI Taxonomy" id="2716417"/>
    <lineage>
        <taxon>Bacteria</taxon>
        <taxon>Bacillati</taxon>
        <taxon>Cyanobacteriota</taxon>
        <taxon>Cyanophyceae</taxon>
        <taxon>Pseudanabaenales</taxon>
        <taxon>Pseudanabaenaceae</taxon>
        <taxon>Tumidithrix</taxon>
        <taxon>Tumidithrix elongata</taxon>
    </lineage>
</organism>
<gene>
    <name evidence="11" type="primary">holA</name>
    <name evidence="11" type="ORF">V2H45_13535</name>
</gene>
<evidence type="ECO:0000256" key="4">
    <source>
        <dbReference type="ARBA" id="ARBA00022695"/>
    </source>
</evidence>
<keyword evidence="5" id="KW-0235">DNA replication</keyword>
<dbReference type="Proteomes" id="UP001333818">
    <property type="component" value="Unassembled WGS sequence"/>
</dbReference>
<evidence type="ECO:0000256" key="2">
    <source>
        <dbReference type="ARBA" id="ARBA00017703"/>
    </source>
</evidence>
<comment type="caution">
    <text evidence="11">The sequence shown here is derived from an EMBL/GenBank/DDBJ whole genome shotgun (WGS) entry which is preliminary data.</text>
</comment>
<dbReference type="InterPro" id="IPR048466">
    <property type="entry name" value="DNA_pol3_delta-like_C"/>
</dbReference>
<dbReference type="SUPFAM" id="SSF52540">
    <property type="entry name" value="P-loop containing nucleoside triphosphate hydrolases"/>
    <property type="match status" value="1"/>
</dbReference>
<keyword evidence="3 11" id="KW-0808">Transferase</keyword>
<evidence type="ECO:0000256" key="3">
    <source>
        <dbReference type="ARBA" id="ARBA00022679"/>
    </source>
</evidence>
<evidence type="ECO:0000256" key="5">
    <source>
        <dbReference type="ARBA" id="ARBA00022705"/>
    </source>
</evidence>
<dbReference type="Gene3D" id="1.20.272.10">
    <property type="match status" value="1"/>
</dbReference>
<dbReference type="EC" id="2.7.7.7" evidence="1"/>
<evidence type="ECO:0000259" key="9">
    <source>
        <dbReference type="Pfam" id="PF06144"/>
    </source>
</evidence>
<evidence type="ECO:0000313" key="12">
    <source>
        <dbReference type="Proteomes" id="UP001333818"/>
    </source>
</evidence>
<dbReference type="SUPFAM" id="SSF48019">
    <property type="entry name" value="post-AAA+ oligomerization domain-like"/>
    <property type="match status" value="1"/>
</dbReference>